<evidence type="ECO:0000313" key="8">
    <source>
        <dbReference type="EMBL" id="EXJ64271.1"/>
    </source>
</evidence>
<dbReference type="InterPro" id="IPR027777">
    <property type="entry name" value="DCTN6"/>
</dbReference>
<sequence length="235" mass="24883">MSASAAPSTSQASSRPPVTLGQSTHLDPGAYVRGTHAITLGEHILVHPRAQLIAIHGPLSVSDKCIISEKCVIGGPVPSASTTDPSSKAAAAGSNPTTPLLGQPGESDDDEHDPVKTTVGSNVYMHPSSQIHAGATIKDSVLIEPHVTIFANVVVGAHAKICAGVTVDRDVEEWTVVYGRGDVKRHRKTPRLNSNIQEDHSDVVEMLRLKAMDKEREGTVSIFKTAARANLTKKK</sequence>
<accession>W9WI35</accession>
<evidence type="ECO:0000256" key="5">
    <source>
        <dbReference type="ARBA" id="ARBA00023212"/>
    </source>
</evidence>
<dbReference type="EMBL" id="AMGW01000001">
    <property type="protein sequence ID" value="EXJ64271.1"/>
    <property type="molecule type" value="Genomic_DNA"/>
</dbReference>
<evidence type="ECO:0000256" key="7">
    <source>
        <dbReference type="SAM" id="MobiDB-lite"/>
    </source>
</evidence>
<organism evidence="8 9">
    <name type="scientific">Cladophialophora yegresii CBS 114405</name>
    <dbReference type="NCBI Taxonomy" id="1182544"/>
    <lineage>
        <taxon>Eukaryota</taxon>
        <taxon>Fungi</taxon>
        <taxon>Dikarya</taxon>
        <taxon>Ascomycota</taxon>
        <taxon>Pezizomycotina</taxon>
        <taxon>Eurotiomycetes</taxon>
        <taxon>Chaetothyriomycetidae</taxon>
        <taxon>Chaetothyriales</taxon>
        <taxon>Herpotrichiellaceae</taxon>
        <taxon>Cladophialophora</taxon>
    </lineage>
</organism>
<dbReference type="SUPFAM" id="SSF51161">
    <property type="entry name" value="Trimeric LpxA-like enzymes"/>
    <property type="match status" value="1"/>
</dbReference>
<evidence type="ECO:0000256" key="1">
    <source>
        <dbReference type="ARBA" id="ARBA00004245"/>
    </source>
</evidence>
<feature type="compositionally biased region" description="Low complexity" evidence="7">
    <location>
        <begin position="1"/>
        <end position="14"/>
    </location>
</feature>
<dbReference type="Proteomes" id="UP000019473">
    <property type="component" value="Unassembled WGS sequence"/>
</dbReference>
<dbReference type="GO" id="GO:0005869">
    <property type="term" value="C:dynactin complex"/>
    <property type="evidence" value="ECO:0007669"/>
    <property type="project" value="InterPro"/>
</dbReference>
<feature type="region of interest" description="Disordered" evidence="7">
    <location>
        <begin position="78"/>
        <end position="119"/>
    </location>
</feature>
<dbReference type="GeneID" id="19175223"/>
<keyword evidence="4" id="KW-0963">Cytoplasm</keyword>
<dbReference type="RefSeq" id="XP_007752838.1">
    <property type="nucleotide sequence ID" value="XM_007754648.1"/>
</dbReference>
<comment type="subcellular location">
    <subcellularLocation>
        <location evidence="1">Cytoplasm</location>
        <location evidence="1">Cytoskeleton</location>
    </subcellularLocation>
</comment>
<keyword evidence="9" id="KW-1185">Reference proteome</keyword>
<proteinExistence type="inferred from homology"/>
<evidence type="ECO:0000256" key="3">
    <source>
        <dbReference type="ARBA" id="ARBA00016573"/>
    </source>
</evidence>
<keyword evidence="5" id="KW-0206">Cytoskeleton</keyword>
<dbReference type="eggNOG" id="KOG4042">
    <property type="taxonomic scope" value="Eukaryota"/>
</dbReference>
<feature type="region of interest" description="Disordered" evidence="7">
    <location>
        <begin position="1"/>
        <end position="27"/>
    </location>
</feature>
<comment type="caution">
    <text evidence="8">The sequence shown here is derived from an EMBL/GenBank/DDBJ whole genome shotgun (WGS) entry which is preliminary data.</text>
</comment>
<evidence type="ECO:0000256" key="2">
    <source>
        <dbReference type="ARBA" id="ARBA00007719"/>
    </source>
</evidence>
<dbReference type="InterPro" id="IPR011004">
    <property type="entry name" value="Trimer_LpxA-like_sf"/>
</dbReference>
<dbReference type="GO" id="GO:0007052">
    <property type="term" value="P:mitotic spindle organization"/>
    <property type="evidence" value="ECO:0007669"/>
    <property type="project" value="TreeGrafter"/>
</dbReference>
<dbReference type="STRING" id="1182544.W9WI35"/>
<dbReference type="AlphaFoldDB" id="W9WI35"/>
<comment type="similarity">
    <text evidence="2">Belongs to the dynactin subunits 5/6 family. Dynactin subunit 6 subfamily.</text>
</comment>
<dbReference type="Gene3D" id="2.160.10.10">
    <property type="entry name" value="Hexapeptide repeat proteins"/>
    <property type="match status" value="1"/>
</dbReference>
<dbReference type="HOGENOM" id="CLU_085418_2_0_1"/>
<evidence type="ECO:0000256" key="4">
    <source>
        <dbReference type="ARBA" id="ARBA00022490"/>
    </source>
</evidence>
<dbReference type="PANTHER" id="PTHR13072">
    <property type="entry name" value="DYNACTIN 6"/>
    <property type="match status" value="1"/>
</dbReference>
<name>W9WI35_9EURO</name>
<dbReference type="PANTHER" id="PTHR13072:SF0">
    <property type="entry name" value="DYNACTIN SUBUNIT 6"/>
    <property type="match status" value="1"/>
</dbReference>
<evidence type="ECO:0000313" key="9">
    <source>
        <dbReference type="Proteomes" id="UP000019473"/>
    </source>
</evidence>
<dbReference type="GO" id="GO:0070840">
    <property type="term" value="F:dynein complex binding"/>
    <property type="evidence" value="ECO:0007669"/>
    <property type="project" value="TreeGrafter"/>
</dbReference>
<comment type="function">
    <text evidence="6">Part of the dynactin complex that activates the molecular motor dynein for ultra-processive transport along microtubules.</text>
</comment>
<dbReference type="VEuPathDB" id="FungiDB:A1O7_00607"/>
<dbReference type="OrthoDB" id="2355at2759"/>
<protein>
    <recommendedName>
        <fullName evidence="3">Dynactin subunit 6</fullName>
    </recommendedName>
</protein>
<reference evidence="8 9" key="1">
    <citation type="submission" date="2013-03" db="EMBL/GenBank/DDBJ databases">
        <title>The Genome Sequence of Cladophialophora yegresii CBS 114405.</title>
        <authorList>
            <consortium name="The Broad Institute Genomics Platform"/>
            <person name="Cuomo C."/>
            <person name="de Hoog S."/>
            <person name="Gorbushina A."/>
            <person name="Walker B."/>
            <person name="Young S.K."/>
            <person name="Zeng Q."/>
            <person name="Gargeya S."/>
            <person name="Fitzgerald M."/>
            <person name="Haas B."/>
            <person name="Abouelleil A."/>
            <person name="Allen A.W."/>
            <person name="Alvarado L."/>
            <person name="Arachchi H.M."/>
            <person name="Berlin A.M."/>
            <person name="Chapman S.B."/>
            <person name="Gainer-Dewar J."/>
            <person name="Goldberg J."/>
            <person name="Griggs A."/>
            <person name="Gujja S."/>
            <person name="Hansen M."/>
            <person name="Howarth C."/>
            <person name="Imamovic A."/>
            <person name="Ireland A."/>
            <person name="Larimer J."/>
            <person name="McCowan C."/>
            <person name="Murphy C."/>
            <person name="Pearson M."/>
            <person name="Poon T.W."/>
            <person name="Priest M."/>
            <person name="Roberts A."/>
            <person name="Saif S."/>
            <person name="Shea T."/>
            <person name="Sisk P."/>
            <person name="Sykes S."/>
            <person name="Wortman J."/>
            <person name="Nusbaum C."/>
            <person name="Birren B."/>
        </authorList>
    </citation>
    <scope>NUCLEOTIDE SEQUENCE [LARGE SCALE GENOMIC DNA]</scope>
    <source>
        <strain evidence="8 9">CBS 114405</strain>
    </source>
</reference>
<gene>
    <name evidence="8" type="ORF">A1O7_00607</name>
</gene>
<evidence type="ECO:0000256" key="6">
    <source>
        <dbReference type="ARBA" id="ARBA00034687"/>
    </source>
</evidence>